<evidence type="ECO:0000313" key="2">
    <source>
        <dbReference type="Proteomes" id="UP000011841"/>
    </source>
</evidence>
<organism evidence="1 2">
    <name type="scientific">Bradyrhizobium oligotrophicum S58</name>
    <dbReference type="NCBI Taxonomy" id="1245469"/>
    <lineage>
        <taxon>Bacteria</taxon>
        <taxon>Pseudomonadati</taxon>
        <taxon>Pseudomonadota</taxon>
        <taxon>Alphaproteobacteria</taxon>
        <taxon>Hyphomicrobiales</taxon>
        <taxon>Nitrobacteraceae</taxon>
        <taxon>Bradyrhizobium</taxon>
    </lineage>
</organism>
<accession>M4ZY19</accession>
<evidence type="ECO:0000313" key="1">
    <source>
        <dbReference type="EMBL" id="BAM91335.1"/>
    </source>
</evidence>
<sequence length="53" mass="5263">MISKVSITVAGEIITTTTYSDGTTGVTVSTAPPSTGLQTYTARGTLSGGRIAA</sequence>
<dbReference type="KEGG" id="aol:S58_53570"/>
<dbReference type="AlphaFoldDB" id="M4ZY19"/>
<dbReference type="Proteomes" id="UP000011841">
    <property type="component" value="Chromosome"/>
</dbReference>
<reference evidence="1 2" key="1">
    <citation type="journal article" date="2013" name="Appl. Environ. Microbiol.">
        <title>Genome analysis suggests that the soil oligotrophic bacterium Agromonas oligotrophica (Bradyrhizobium oligotrophicum) is a nitrogen-fixing symbiont of Aeschynomene indica.</title>
        <authorList>
            <person name="Okubo T."/>
            <person name="Fukushima S."/>
            <person name="Itakura M."/>
            <person name="Oshima K."/>
            <person name="Longtonglang A."/>
            <person name="Teaumroong N."/>
            <person name="Mitsui H."/>
            <person name="Hattori M."/>
            <person name="Hattori R."/>
            <person name="Hattori T."/>
            <person name="Minamisawa K."/>
        </authorList>
    </citation>
    <scope>NUCLEOTIDE SEQUENCE [LARGE SCALE GENOMIC DNA]</scope>
    <source>
        <strain evidence="1 2">S58</strain>
    </source>
</reference>
<name>M4ZY19_9BRAD</name>
<dbReference type="HOGENOM" id="CLU_3059176_0_0_5"/>
<gene>
    <name evidence="1" type="ORF">S58_53570</name>
</gene>
<proteinExistence type="predicted"/>
<dbReference type="EMBL" id="AP012603">
    <property type="protein sequence ID" value="BAM91335.1"/>
    <property type="molecule type" value="Genomic_DNA"/>
</dbReference>
<protein>
    <submittedName>
        <fullName evidence="1">Uncharacterized protein</fullName>
    </submittedName>
</protein>
<keyword evidence="2" id="KW-1185">Reference proteome</keyword>